<name>A0A9X9LT55_GULGU</name>
<reference evidence="1 2" key="1">
    <citation type="submission" date="2018-10" db="EMBL/GenBank/DDBJ databases">
        <authorList>
            <person name="Ekblom R."/>
            <person name="Jareborg N."/>
        </authorList>
    </citation>
    <scope>NUCLEOTIDE SEQUENCE [LARGE SCALE GENOMIC DNA]</scope>
    <source>
        <tissue evidence="1">Muscle</tissue>
    </source>
</reference>
<gene>
    <name evidence="1" type="ORF">BN2614_LOCUS2</name>
</gene>
<dbReference type="Proteomes" id="UP000269945">
    <property type="component" value="Unassembled WGS sequence"/>
</dbReference>
<protein>
    <submittedName>
        <fullName evidence="1">Uncharacterized protein</fullName>
    </submittedName>
</protein>
<feature type="non-terminal residue" evidence="1">
    <location>
        <position position="1"/>
    </location>
</feature>
<dbReference type="EMBL" id="CYRY02015880">
    <property type="protein sequence ID" value="VCW85650.1"/>
    <property type="molecule type" value="Genomic_DNA"/>
</dbReference>
<sequence length="39" mass="4249">CGSAQRSQATGRAFWSVVCPHVPAPWKAHQLQGTWKLSA</sequence>
<evidence type="ECO:0000313" key="1">
    <source>
        <dbReference type="EMBL" id="VCW85650.1"/>
    </source>
</evidence>
<organism evidence="1 2">
    <name type="scientific">Gulo gulo</name>
    <name type="common">Wolverine</name>
    <name type="synonym">Gluton</name>
    <dbReference type="NCBI Taxonomy" id="48420"/>
    <lineage>
        <taxon>Eukaryota</taxon>
        <taxon>Metazoa</taxon>
        <taxon>Chordata</taxon>
        <taxon>Craniata</taxon>
        <taxon>Vertebrata</taxon>
        <taxon>Euteleostomi</taxon>
        <taxon>Mammalia</taxon>
        <taxon>Eutheria</taxon>
        <taxon>Laurasiatheria</taxon>
        <taxon>Carnivora</taxon>
        <taxon>Caniformia</taxon>
        <taxon>Musteloidea</taxon>
        <taxon>Mustelidae</taxon>
        <taxon>Guloninae</taxon>
        <taxon>Gulo</taxon>
    </lineage>
</organism>
<comment type="caution">
    <text evidence="1">The sequence shown here is derived from an EMBL/GenBank/DDBJ whole genome shotgun (WGS) entry which is preliminary data.</text>
</comment>
<accession>A0A9X9LT55</accession>
<keyword evidence="2" id="KW-1185">Reference proteome</keyword>
<feature type="non-terminal residue" evidence="1">
    <location>
        <position position="39"/>
    </location>
</feature>
<dbReference type="AlphaFoldDB" id="A0A9X9LT55"/>
<evidence type="ECO:0000313" key="2">
    <source>
        <dbReference type="Proteomes" id="UP000269945"/>
    </source>
</evidence>
<proteinExistence type="predicted"/>